<reference evidence="3 4" key="2">
    <citation type="journal article" date="2021" name="J. Hered.">
        <title>Feather Gene Expression Elucidates the Developmental Basis of Plumage Iridescence in African Starlings.</title>
        <authorList>
            <person name="Rubenstein D.R."/>
            <person name="Corvelo A."/>
            <person name="MacManes M.D."/>
            <person name="Maia R."/>
            <person name="Narzisi G."/>
            <person name="Rousaki A."/>
            <person name="Vandenabeele P."/>
            <person name="Shawkey M.D."/>
            <person name="Solomon J."/>
        </authorList>
    </citation>
    <scope>NUCLEOTIDE SEQUENCE [LARGE SCALE GENOMIC DNA]</scope>
    <source>
        <strain evidence="3">SS15</strain>
    </source>
</reference>
<proteinExistence type="predicted"/>
<keyword evidence="4" id="KW-1185">Reference proteome</keyword>
<gene>
    <name evidence="3" type="ORF">IHE44_0007834</name>
    <name evidence="2" type="ORF">IHE44_014965</name>
</gene>
<evidence type="ECO:0000313" key="4">
    <source>
        <dbReference type="Proteomes" id="UP000618051"/>
    </source>
</evidence>
<dbReference type="EMBL" id="JADDUC020000026">
    <property type="protein sequence ID" value="KAI1231388.1"/>
    <property type="molecule type" value="Genomic_DNA"/>
</dbReference>
<feature type="region of interest" description="Disordered" evidence="1">
    <location>
        <begin position="190"/>
        <end position="227"/>
    </location>
</feature>
<evidence type="ECO:0000313" key="3">
    <source>
        <dbReference type="EMBL" id="KAI1231388.1"/>
    </source>
</evidence>
<evidence type="ECO:0000313" key="2">
    <source>
        <dbReference type="EMBL" id="KAG0119027.1"/>
    </source>
</evidence>
<organism evidence="2">
    <name type="scientific">Lamprotornis superbus</name>
    <dbReference type="NCBI Taxonomy" id="245042"/>
    <lineage>
        <taxon>Eukaryota</taxon>
        <taxon>Metazoa</taxon>
        <taxon>Chordata</taxon>
        <taxon>Craniata</taxon>
        <taxon>Vertebrata</taxon>
        <taxon>Euteleostomi</taxon>
        <taxon>Archelosauria</taxon>
        <taxon>Archosauria</taxon>
        <taxon>Dinosauria</taxon>
        <taxon>Saurischia</taxon>
        <taxon>Theropoda</taxon>
        <taxon>Coelurosauria</taxon>
        <taxon>Aves</taxon>
        <taxon>Neognathae</taxon>
        <taxon>Neoaves</taxon>
        <taxon>Telluraves</taxon>
        <taxon>Australaves</taxon>
        <taxon>Passeriformes</taxon>
        <taxon>Sturnidae</taxon>
        <taxon>Lamprotornis</taxon>
    </lineage>
</organism>
<reference evidence="3" key="3">
    <citation type="submission" date="2022-01" db="EMBL/GenBank/DDBJ databases">
        <authorList>
            <person name="Rubenstein D.R."/>
        </authorList>
    </citation>
    <scope>NUCLEOTIDE SEQUENCE</scope>
    <source>
        <strain evidence="3">SS15</strain>
        <tissue evidence="3">Liver</tissue>
    </source>
</reference>
<name>A0A835TTZ5_9PASS</name>
<reference evidence="2" key="1">
    <citation type="submission" date="2020-10" db="EMBL/GenBank/DDBJ databases">
        <title>Feather gene expression reveals the developmental basis of iridescence in African starlings.</title>
        <authorList>
            <person name="Rubenstein D.R."/>
        </authorList>
    </citation>
    <scope>NUCLEOTIDE SEQUENCE</scope>
    <source>
        <strain evidence="2">SS15</strain>
        <tissue evidence="2">Liver</tissue>
    </source>
</reference>
<comment type="caution">
    <text evidence="2">The sequence shown here is derived from an EMBL/GenBank/DDBJ whole genome shotgun (WGS) entry which is preliminary data.</text>
</comment>
<sequence length="227" mass="24805">MFCAGFGLGIVFSVIFFKMSEKCKEDLFWEINKRKLAFSGVLTVYVSEKEGEWKERTSFGVASSWDHLGHWESSSAEPALVCSSPVLRATPIQHQFKEAFPPHKSPLDPCCLCRPEVWVLPSPACPALLGSALWILHSGGVGAALPCMPSSPGLCSVDPSLWRNVSSCAQSQQTLQSSPGAKNLTAFISQSGEPVGSAGERSTSLGKTQENQKRWKHRRDHPNSKQC</sequence>
<dbReference type="Proteomes" id="UP000618051">
    <property type="component" value="Unassembled WGS sequence"/>
</dbReference>
<accession>A0A835TTZ5</accession>
<protein>
    <submittedName>
        <fullName evidence="2">Uncharacterized protein</fullName>
    </submittedName>
</protein>
<feature type="compositionally biased region" description="Polar residues" evidence="1">
    <location>
        <begin position="200"/>
        <end position="209"/>
    </location>
</feature>
<evidence type="ECO:0000256" key="1">
    <source>
        <dbReference type="SAM" id="MobiDB-lite"/>
    </source>
</evidence>
<dbReference type="AlphaFoldDB" id="A0A835TTZ5"/>
<dbReference type="EMBL" id="JADDUC010000095">
    <property type="protein sequence ID" value="KAG0119027.1"/>
    <property type="molecule type" value="Genomic_DNA"/>
</dbReference>